<evidence type="ECO:0000313" key="6">
    <source>
        <dbReference type="Proteomes" id="UP001165083"/>
    </source>
</evidence>
<feature type="active site" description="Proton acceptor" evidence="2">
    <location>
        <position position="86"/>
    </location>
</feature>
<sequence length="149" mass="16780">MTTYVFVYGTLKRGLFNYGKHLEPAIDAGKASFVAAARTSRADFCMVLDDKGFFPCLFRAKSGGCQVSGEVFRVDADTLAALDRLERVDDGWYRREEVAVELLDGQQETIKANVYLAPVSDDLIKLERISNYEPEMNAKCAIWFCENML</sequence>
<evidence type="ECO:0000256" key="1">
    <source>
        <dbReference type="ARBA" id="ARBA00008861"/>
    </source>
</evidence>
<dbReference type="PANTHER" id="PTHR12510">
    <property type="entry name" value="TROPONIN C-AKIN-1 PROTEIN"/>
    <property type="match status" value="1"/>
</dbReference>
<dbReference type="InterPro" id="IPR036568">
    <property type="entry name" value="GGCT-like_sf"/>
</dbReference>
<dbReference type="InterPro" id="IPR009288">
    <property type="entry name" value="AIG2-like_dom"/>
</dbReference>
<feature type="domain" description="Gamma-glutamylcyclotransferase AIG2-like" evidence="4">
    <location>
        <begin position="5"/>
        <end position="119"/>
    </location>
</feature>
<dbReference type="Gene3D" id="3.10.490.10">
    <property type="entry name" value="Gamma-glutamyl cyclotransferase-like"/>
    <property type="match status" value="1"/>
</dbReference>
<evidence type="ECO:0000256" key="2">
    <source>
        <dbReference type="PIRSR" id="PIRSR639126-1"/>
    </source>
</evidence>
<accession>A0A9W6WG57</accession>
<evidence type="ECO:0000256" key="3">
    <source>
        <dbReference type="RuleBase" id="RU367036"/>
    </source>
</evidence>
<dbReference type="PANTHER" id="PTHR12510:SF4">
    <property type="entry name" value="GAMMA-GLUTAMYLAMINECYCLOTRANSFERASE"/>
    <property type="match status" value="1"/>
</dbReference>
<protein>
    <recommendedName>
        <fullName evidence="3">Gamma-glutamylcyclotransferase family protein</fullName>
    </recommendedName>
</protein>
<dbReference type="OrthoDB" id="113620at2759"/>
<keyword evidence="6" id="KW-1185">Reference proteome</keyword>
<reference evidence="5" key="1">
    <citation type="submission" date="2023-04" db="EMBL/GenBank/DDBJ databases">
        <title>Phytophthora lilii NBRC 32176.</title>
        <authorList>
            <person name="Ichikawa N."/>
            <person name="Sato H."/>
            <person name="Tonouchi N."/>
        </authorList>
    </citation>
    <scope>NUCLEOTIDE SEQUENCE</scope>
    <source>
        <strain evidence="5">NBRC 32176</strain>
    </source>
</reference>
<dbReference type="Proteomes" id="UP001165083">
    <property type="component" value="Unassembled WGS sequence"/>
</dbReference>
<comment type="similarity">
    <text evidence="1 3">Belongs to the gamma-glutamylcyclotransferase family.</text>
</comment>
<dbReference type="Pfam" id="PF06094">
    <property type="entry name" value="GGACT"/>
    <property type="match status" value="1"/>
</dbReference>
<evidence type="ECO:0000313" key="5">
    <source>
        <dbReference type="EMBL" id="GMF11372.1"/>
    </source>
</evidence>
<organism evidence="5 6">
    <name type="scientific">Phytophthora lilii</name>
    <dbReference type="NCBI Taxonomy" id="2077276"/>
    <lineage>
        <taxon>Eukaryota</taxon>
        <taxon>Sar</taxon>
        <taxon>Stramenopiles</taxon>
        <taxon>Oomycota</taxon>
        <taxon>Peronosporomycetes</taxon>
        <taxon>Peronosporales</taxon>
        <taxon>Peronosporaceae</taxon>
        <taxon>Phytophthora</taxon>
    </lineage>
</organism>
<dbReference type="SUPFAM" id="SSF110857">
    <property type="entry name" value="Gamma-glutamyl cyclotransferase-like"/>
    <property type="match status" value="1"/>
</dbReference>
<name>A0A9W6WG57_9STRA</name>
<dbReference type="FunFam" id="3.10.490.10:FF:000031">
    <property type="entry name" value="Os09g0573150 protein"/>
    <property type="match status" value="1"/>
</dbReference>
<dbReference type="GO" id="GO:0061929">
    <property type="term" value="F:gamma-glutamylaminecyclotransferase activity"/>
    <property type="evidence" value="ECO:0007669"/>
    <property type="project" value="InterPro"/>
</dbReference>
<dbReference type="EMBL" id="BSXW01000073">
    <property type="protein sequence ID" value="GMF11372.1"/>
    <property type="molecule type" value="Genomic_DNA"/>
</dbReference>
<dbReference type="InterPro" id="IPR013024">
    <property type="entry name" value="GGCT-like"/>
</dbReference>
<dbReference type="AlphaFoldDB" id="A0A9W6WG57"/>
<dbReference type="GO" id="GO:0005829">
    <property type="term" value="C:cytosol"/>
    <property type="evidence" value="ECO:0007669"/>
    <property type="project" value="TreeGrafter"/>
</dbReference>
<dbReference type="CDD" id="cd06661">
    <property type="entry name" value="GGCT_like"/>
    <property type="match status" value="1"/>
</dbReference>
<dbReference type="InterPro" id="IPR039126">
    <property type="entry name" value="GGACT"/>
</dbReference>
<comment type="caution">
    <text evidence="5">The sequence shown here is derived from an EMBL/GenBank/DDBJ whole genome shotgun (WGS) entry which is preliminary data.</text>
</comment>
<proteinExistence type="inferred from homology"/>
<gene>
    <name evidence="5" type="ORF">Plil01_000208300</name>
</gene>
<evidence type="ECO:0000259" key="4">
    <source>
        <dbReference type="Pfam" id="PF06094"/>
    </source>
</evidence>